<dbReference type="PROSITE" id="PS50862">
    <property type="entry name" value="AA_TRNA_LIGASE_II"/>
    <property type="match status" value="1"/>
</dbReference>
<dbReference type="SUPFAM" id="SSF55681">
    <property type="entry name" value="Class II aaRS and biotin synthetases"/>
    <property type="match status" value="1"/>
</dbReference>
<evidence type="ECO:0000256" key="17">
    <source>
        <dbReference type="SAM" id="Coils"/>
    </source>
</evidence>
<dbReference type="Proteomes" id="UP000034140">
    <property type="component" value="Unassembled WGS sequence"/>
</dbReference>
<evidence type="ECO:0000256" key="14">
    <source>
        <dbReference type="NCBIfam" id="TIGR00414"/>
    </source>
</evidence>
<reference evidence="19 20" key="1">
    <citation type="journal article" date="2015" name="Nature">
        <title>rRNA introns, odd ribosomes, and small enigmatic genomes across a large radiation of phyla.</title>
        <authorList>
            <person name="Brown C.T."/>
            <person name="Hug L.A."/>
            <person name="Thomas B.C."/>
            <person name="Sharon I."/>
            <person name="Castelle C.J."/>
            <person name="Singh A."/>
            <person name="Wilkins M.J."/>
            <person name="Williams K.H."/>
            <person name="Banfield J.F."/>
        </authorList>
    </citation>
    <scope>NUCLEOTIDE SEQUENCE [LARGE SCALE GENOMIC DNA]</scope>
</reference>
<evidence type="ECO:0000256" key="2">
    <source>
        <dbReference type="ARBA" id="ARBA00005045"/>
    </source>
</evidence>
<evidence type="ECO:0000256" key="8">
    <source>
        <dbReference type="ARBA" id="ARBA00022840"/>
    </source>
</evidence>
<dbReference type="EMBL" id="LBRE01000003">
    <property type="protein sequence ID" value="KKP92897.1"/>
    <property type="molecule type" value="Genomic_DNA"/>
</dbReference>
<evidence type="ECO:0000256" key="12">
    <source>
        <dbReference type="ARBA" id="ARBA00047929"/>
    </source>
</evidence>
<dbReference type="Gene3D" id="3.30.930.10">
    <property type="entry name" value="Bira Bifunctional Protein, Domain 2"/>
    <property type="match status" value="1"/>
</dbReference>
<keyword evidence="6 19" id="KW-0436">Ligase</keyword>
<dbReference type="CDD" id="cd00770">
    <property type="entry name" value="SerRS_core"/>
    <property type="match status" value="1"/>
</dbReference>
<gene>
    <name evidence="19" type="ORF">UR96_C0003G0023</name>
</gene>
<evidence type="ECO:0000313" key="20">
    <source>
        <dbReference type="Proteomes" id="UP000034140"/>
    </source>
</evidence>
<dbReference type="InterPro" id="IPR042103">
    <property type="entry name" value="SerRS_1_N_sf"/>
</dbReference>
<evidence type="ECO:0000256" key="7">
    <source>
        <dbReference type="ARBA" id="ARBA00022741"/>
    </source>
</evidence>
<feature type="coiled-coil region" evidence="17">
    <location>
        <begin position="70"/>
        <end position="104"/>
    </location>
</feature>
<dbReference type="InterPro" id="IPR045864">
    <property type="entry name" value="aa-tRNA-synth_II/BPL/LPL"/>
</dbReference>
<evidence type="ECO:0000256" key="11">
    <source>
        <dbReference type="ARBA" id="ARBA00039158"/>
    </source>
</evidence>
<keyword evidence="8 16" id="KW-0067">ATP-binding</keyword>
<evidence type="ECO:0000313" key="19">
    <source>
        <dbReference type="EMBL" id="KKP92897.1"/>
    </source>
</evidence>
<dbReference type="Gene3D" id="1.10.287.40">
    <property type="entry name" value="Serine-tRNA synthetase, tRNA binding domain"/>
    <property type="match status" value="1"/>
</dbReference>
<evidence type="ECO:0000259" key="18">
    <source>
        <dbReference type="PROSITE" id="PS50862"/>
    </source>
</evidence>
<dbReference type="PANTHER" id="PTHR43697">
    <property type="entry name" value="SERYL-TRNA SYNTHETASE"/>
    <property type="match status" value="1"/>
</dbReference>
<dbReference type="NCBIfam" id="TIGR00414">
    <property type="entry name" value="serS"/>
    <property type="match status" value="1"/>
</dbReference>
<dbReference type="InterPro" id="IPR002317">
    <property type="entry name" value="Ser-tRNA-ligase_type_1"/>
</dbReference>
<organism evidence="19 20">
    <name type="scientific">candidate division WS6 bacterium GW2011_GWC1_36_11</name>
    <dbReference type="NCBI Taxonomy" id="1619090"/>
    <lineage>
        <taxon>Bacteria</taxon>
        <taxon>Candidatus Dojkabacteria</taxon>
    </lineage>
</organism>
<feature type="binding site" evidence="15">
    <location>
        <position position="260"/>
    </location>
    <ligand>
        <name>L-serine</name>
        <dbReference type="ChEBI" id="CHEBI:33384"/>
    </ligand>
</feature>
<comment type="similarity">
    <text evidence="3">Belongs to the class-II aminoacyl-tRNA synthetase family. Type-1 seryl-tRNA synthetase subfamily.</text>
</comment>
<dbReference type="InterPro" id="IPR033729">
    <property type="entry name" value="SerRS_core"/>
</dbReference>
<keyword evidence="10" id="KW-0030">Aminoacyl-tRNA synthetase</keyword>
<dbReference type="GO" id="GO:0006434">
    <property type="term" value="P:seryl-tRNA aminoacylation"/>
    <property type="evidence" value="ECO:0007669"/>
    <property type="project" value="UniProtKB-UniRule"/>
</dbReference>
<dbReference type="PATRIC" id="fig|1619090.3.peg.95"/>
<comment type="pathway">
    <text evidence="2">Aminoacyl-tRNA biosynthesis; selenocysteinyl-tRNA(Sec) biosynthesis; L-seryl-tRNA(Sec) from L-serine and tRNA(Sec): step 1/1.</text>
</comment>
<evidence type="ECO:0000256" key="1">
    <source>
        <dbReference type="ARBA" id="ARBA00004496"/>
    </source>
</evidence>
<dbReference type="GO" id="GO:0005737">
    <property type="term" value="C:cytoplasm"/>
    <property type="evidence" value="ECO:0007669"/>
    <property type="project" value="UniProtKB-SubCell"/>
</dbReference>
<dbReference type="InterPro" id="IPR006195">
    <property type="entry name" value="aa-tRNA-synth_II"/>
</dbReference>
<feature type="binding site" evidence="16">
    <location>
        <begin position="347"/>
        <end position="350"/>
    </location>
    <ligand>
        <name>ATP</name>
        <dbReference type="ChEBI" id="CHEBI:30616"/>
    </ligand>
</feature>
<feature type="domain" description="Aminoacyl-transfer RNA synthetases class-II family profile" evidence="18">
    <location>
        <begin position="172"/>
        <end position="408"/>
    </location>
</feature>
<evidence type="ECO:0000256" key="16">
    <source>
        <dbReference type="PIRSR" id="PIRSR001529-2"/>
    </source>
</evidence>
<evidence type="ECO:0000256" key="15">
    <source>
        <dbReference type="PIRSR" id="PIRSR001529-1"/>
    </source>
</evidence>
<dbReference type="GO" id="GO:0004828">
    <property type="term" value="F:serine-tRNA ligase activity"/>
    <property type="evidence" value="ECO:0007669"/>
    <property type="project" value="UniProtKB-UniRule"/>
</dbReference>
<feature type="binding site" evidence="16">
    <location>
        <begin position="276"/>
        <end position="279"/>
    </location>
    <ligand>
        <name>ATP</name>
        <dbReference type="ChEBI" id="CHEBI:30616"/>
    </ligand>
</feature>
<feature type="binding site" evidence="15">
    <location>
        <position position="283"/>
    </location>
    <ligand>
        <name>L-serine</name>
        <dbReference type="ChEBI" id="CHEBI:33384"/>
    </ligand>
</feature>
<dbReference type="AlphaFoldDB" id="A0A0G0GMQ1"/>
<comment type="subcellular location">
    <subcellularLocation>
        <location evidence="1">Cytoplasm</location>
    </subcellularLocation>
</comment>
<keyword evidence="17" id="KW-0175">Coiled coil</keyword>
<evidence type="ECO:0000256" key="4">
    <source>
        <dbReference type="ARBA" id="ARBA00012840"/>
    </source>
</evidence>
<comment type="catalytic activity">
    <reaction evidence="12">
        <text>tRNA(Sec) + L-serine + ATP = L-seryl-tRNA(Sec) + AMP + diphosphate + H(+)</text>
        <dbReference type="Rhea" id="RHEA:42580"/>
        <dbReference type="Rhea" id="RHEA-COMP:9742"/>
        <dbReference type="Rhea" id="RHEA-COMP:10128"/>
        <dbReference type="ChEBI" id="CHEBI:15378"/>
        <dbReference type="ChEBI" id="CHEBI:30616"/>
        <dbReference type="ChEBI" id="CHEBI:33019"/>
        <dbReference type="ChEBI" id="CHEBI:33384"/>
        <dbReference type="ChEBI" id="CHEBI:78442"/>
        <dbReference type="ChEBI" id="CHEBI:78533"/>
        <dbReference type="ChEBI" id="CHEBI:456215"/>
        <dbReference type="EC" id="6.1.1.11"/>
    </reaction>
</comment>
<evidence type="ECO:0000256" key="9">
    <source>
        <dbReference type="ARBA" id="ARBA00022917"/>
    </source>
</evidence>
<protein>
    <recommendedName>
        <fullName evidence="11 14">Serine--tRNA ligase</fullName>
        <ecNumber evidence="4 14">6.1.1.11</ecNumber>
    </recommendedName>
</protein>
<evidence type="ECO:0000256" key="13">
    <source>
        <dbReference type="ARBA" id="ARBA00048823"/>
    </source>
</evidence>
<keyword evidence="5" id="KW-0963">Cytoplasm</keyword>
<feature type="binding site" evidence="16">
    <location>
        <begin position="260"/>
        <end position="262"/>
    </location>
    <ligand>
        <name>ATP</name>
        <dbReference type="ChEBI" id="CHEBI:30616"/>
    </ligand>
</feature>
<evidence type="ECO:0000256" key="3">
    <source>
        <dbReference type="ARBA" id="ARBA00010728"/>
    </source>
</evidence>
<dbReference type="Pfam" id="PF00587">
    <property type="entry name" value="tRNA-synt_2b"/>
    <property type="match status" value="1"/>
</dbReference>
<dbReference type="InterPro" id="IPR010978">
    <property type="entry name" value="tRNA-bd_arm"/>
</dbReference>
<evidence type="ECO:0000256" key="6">
    <source>
        <dbReference type="ARBA" id="ARBA00022598"/>
    </source>
</evidence>
<keyword evidence="7" id="KW-0547">Nucleotide-binding</keyword>
<feature type="binding site" evidence="15">
    <location>
        <position position="381"/>
    </location>
    <ligand>
        <name>L-serine</name>
        <dbReference type="ChEBI" id="CHEBI:33384"/>
    </ligand>
</feature>
<feature type="binding site" evidence="15">
    <location>
        <position position="229"/>
    </location>
    <ligand>
        <name>L-serine</name>
        <dbReference type="ChEBI" id="CHEBI:33384"/>
    </ligand>
</feature>
<evidence type="ECO:0000256" key="5">
    <source>
        <dbReference type="ARBA" id="ARBA00022490"/>
    </source>
</evidence>
<dbReference type="InterPro" id="IPR002314">
    <property type="entry name" value="aa-tRNA-synt_IIb"/>
</dbReference>
<dbReference type="PIRSF" id="PIRSF001529">
    <property type="entry name" value="Ser-tRNA-synth_IIa"/>
    <property type="match status" value="1"/>
</dbReference>
<dbReference type="SUPFAM" id="SSF46589">
    <property type="entry name" value="tRNA-binding arm"/>
    <property type="match status" value="1"/>
</dbReference>
<dbReference type="EC" id="6.1.1.11" evidence="4 14"/>
<accession>A0A0G0GMQ1</accession>
<dbReference type="InterPro" id="IPR015866">
    <property type="entry name" value="Ser-tRNA-synth_1_N"/>
</dbReference>
<keyword evidence="9" id="KW-0648">Protein biosynthesis</keyword>
<comment type="caution">
    <text evidence="19">The sequence shown here is derived from an EMBL/GenBank/DDBJ whole genome shotgun (WGS) entry which is preliminary data.</text>
</comment>
<dbReference type="PRINTS" id="PR00981">
    <property type="entry name" value="TRNASYNTHSER"/>
</dbReference>
<name>A0A0G0GMQ1_9BACT</name>
<comment type="catalytic activity">
    <reaction evidence="13">
        <text>tRNA(Ser) + L-serine + ATP = L-seryl-tRNA(Ser) + AMP + diphosphate + H(+)</text>
        <dbReference type="Rhea" id="RHEA:12292"/>
        <dbReference type="Rhea" id="RHEA-COMP:9669"/>
        <dbReference type="Rhea" id="RHEA-COMP:9703"/>
        <dbReference type="ChEBI" id="CHEBI:15378"/>
        <dbReference type="ChEBI" id="CHEBI:30616"/>
        <dbReference type="ChEBI" id="CHEBI:33019"/>
        <dbReference type="ChEBI" id="CHEBI:33384"/>
        <dbReference type="ChEBI" id="CHEBI:78442"/>
        <dbReference type="ChEBI" id="CHEBI:78533"/>
        <dbReference type="ChEBI" id="CHEBI:456215"/>
        <dbReference type="EC" id="6.1.1.11"/>
    </reaction>
</comment>
<proteinExistence type="inferred from homology"/>
<dbReference type="Pfam" id="PF02403">
    <property type="entry name" value="Seryl_tRNA_N"/>
    <property type="match status" value="1"/>
</dbReference>
<sequence length="422" mass="47869">MIDIKKIVEETDVVKQGLLKRMDEDKLDLNGIIALYKKRKQIQTQYDNKRGEQNGFNEQMSKVEKGSDEFKKLIADLKAKSEEVKALEVELKNAEAELKAKMEVLPNIPEEDVVAGGKENNEVIKMVGEKPTFDFPIKDHVELGKNLGMFDFETASKISGTNFAMYRGMGARLEWALVNFFISEHNKSGYEMVIPPNLVIEQSAYAAGQLPKFKEDVYWVQDGLCLIPTAETVLTNIYRDNLLEEKDLPKKFFAYTPCYRREAGTYRASEKGLIRVHQFNKVEMYQFTAEDKSKEAFEELVAKAEDLVKKLGLHYRVVKLAAGDCSAGAARTYDIEVYMPAMDTYYEVSSVSNVTDYQARRGNMKYKPTDGSKPKYMHTLNGSGLATSRLMVALVEAYQQKDGSIIVPEVLRPFMGVDKIEI</sequence>
<dbReference type="GO" id="GO:0005524">
    <property type="term" value="F:ATP binding"/>
    <property type="evidence" value="ECO:0007669"/>
    <property type="project" value="UniProtKB-KW"/>
</dbReference>
<evidence type="ECO:0000256" key="10">
    <source>
        <dbReference type="ARBA" id="ARBA00023146"/>
    </source>
</evidence>
<dbReference type="PANTHER" id="PTHR43697:SF1">
    <property type="entry name" value="SERINE--TRNA LIGASE"/>
    <property type="match status" value="1"/>
</dbReference>